<dbReference type="PANTHER" id="PTHR33308:SF9">
    <property type="entry name" value="PEPTIDOGLYCAN HYDROLASE FLGJ"/>
    <property type="match status" value="1"/>
</dbReference>
<evidence type="ECO:0000256" key="1">
    <source>
        <dbReference type="ARBA" id="ARBA00022801"/>
    </source>
</evidence>
<dbReference type="AlphaFoldDB" id="A0AA96LF67"/>
<dbReference type="Gene3D" id="4.10.80.30">
    <property type="entry name" value="DNA polymerase, domain 6"/>
    <property type="match status" value="1"/>
</dbReference>
<protein>
    <submittedName>
        <fullName evidence="4">Glucosaminidase domain-containing protein</fullName>
    </submittedName>
</protein>
<name>A0AA96LF67_9BACL</name>
<dbReference type="GO" id="GO:0004040">
    <property type="term" value="F:amidase activity"/>
    <property type="evidence" value="ECO:0007669"/>
    <property type="project" value="InterPro"/>
</dbReference>
<dbReference type="SMART" id="SM00047">
    <property type="entry name" value="LYZ2"/>
    <property type="match status" value="1"/>
</dbReference>
<keyword evidence="2" id="KW-0175">Coiled coil</keyword>
<accession>A0AA96LF67</accession>
<dbReference type="Pfam" id="PF01832">
    <property type="entry name" value="Glucosaminidase"/>
    <property type="match status" value="1"/>
</dbReference>
<reference evidence="4 5" key="1">
    <citation type="submission" date="2022-02" db="EMBL/GenBank/DDBJ databases">
        <title>Paenibacillus sp. MBLB1776 Whole Genome Shotgun Sequencing.</title>
        <authorList>
            <person name="Hwang C.Y."/>
            <person name="Cho E.-S."/>
            <person name="Seo M.-J."/>
        </authorList>
    </citation>
    <scope>NUCLEOTIDE SEQUENCE [LARGE SCALE GENOMIC DNA]</scope>
    <source>
        <strain evidence="4 5">MBLB1776</strain>
    </source>
</reference>
<dbReference type="EMBL" id="CP130318">
    <property type="protein sequence ID" value="WNQ12636.1"/>
    <property type="molecule type" value="Genomic_DNA"/>
</dbReference>
<proteinExistence type="predicted"/>
<dbReference type="KEGG" id="paun:MJA45_06285"/>
<evidence type="ECO:0000256" key="2">
    <source>
        <dbReference type="SAM" id="Coils"/>
    </source>
</evidence>
<dbReference type="Proteomes" id="UP001305702">
    <property type="component" value="Chromosome"/>
</dbReference>
<evidence type="ECO:0000313" key="4">
    <source>
        <dbReference type="EMBL" id="WNQ12636.1"/>
    </source>
</evidence>
<dbReference type="Gene3D" id="1.10.530.10">
    <property type="match status" value="1"/>
</dbReference>
<keyword evidence="5" id="KW-1185">Reference proteome</keyword>
<keyword evidence="1" id="KW-0378">Hydrolase</keyword>
<feature type="coiled-coil region" evidence="2">
    <location>
        <begin position="151"/>
        <end position="178"/>
    </location>
</feature>
<dbReference type="RefSeq" id="WP_315606414.1">
    <property type="nucleotide sequence ID" value="NZ_CP130318.1"/>
</dbReference>
<evidence type="ECO:0000259" key="3">
    <source>
        <dbReference type="SMART" id="SM00047"/>
    </source>
</evidence>
<sequence>MTREEFIAAIAPAAVKLRLEGSPLFPSVRIAQAILETGGVIPAWNNLVGYKVGSGVLTPYWKGRSVNKSTWEVYDGGETRVRADFRAYDSVEDSFRDQDLLFDLERYRRVREAKTPGEQIKALLAGGYATDPDYAKKLDQLTEQYALTRYDKEVDDMLEQLMEQIRLLQEEVRALREQKAMTEIPVWAQEAVQAAAAAGILDTTTGGSYDFYRFVTILHRLGLFDAKGQAG</sequence>
<dbReference type="InterPro" id="IPR051056">
    <property type="entry name" value="Glycosyl_Hydrolase_73"/>
</dbReference>
<organism evidence="4 5">
    <name type="scientific">Paenibacillus aurantius</name>
    <dbReference type="NCBI Taxonomy" id="2918900"/>
    <lineage>
        <taxon>Bacteria</taxon>
        <taxon>Bacillati</taxon>
        <taxon>Bacillota</taxon>
        <taxon>Bacilli</taxon>
        <taxon>Bacillales</taxon>
        <taxon>Paenibacillaceae</taxon>
        <taxon>Paenibacillus</taxon>
    </lineage>
</organism>
<evidence type="ECO:0000313" key="5">
    <source>
        <dbReference type="Proteomes" id="UP001305702"/>
    </source>
</evidence>
<feature type="domain" description="Mannosyl-glycoprotein endo-beta-N-acetylglucosamidase-like" evidence="3">
    <location>
        <begin position="2"/>
        <end position="151"/>
    </location>
</feature>
<dbReference type="InterPro" id="IPR002901">
    <property type="entry name" value="MGlyc_endo_b_GlcNAc-like_dom"/>
</dbReference>
<dbReference type="PANTHER" id="PTHR33308">
    <property type="entry name" value="PEPTIDOGLYCAN HYDROLASE FLGJ"/>
    <property type="match status" value="1"/>
</dbReference>
<gene>
    <name evidence="4" type="ORF">MJA45_06285</name>
</gene>